<dbReference type="InParanoid" id="E3NLS2"/>
<dbReference type="Proteomes" id="UP000008281">
    <property type="component" value="Unassembled WGS sequence"/>
</dbReference>
<evidence type="ECO:0008006" key="3">
    <source>
        <dbReference type="Google" id="ProtNLM"/>
    </source>
</evidence>
<organism evidence="2">
    <name type="scientific">Caenorhabditis remanei</name>
    <name type="common">Caenorhabditis vulgaris</name>
    <dbReference type="NCBI Taxonomy" id="31234"/>
    <lineage>
        <taxon>Eukaryota</taxon>
        <taxon>Metazoa</taxon>
        <taxon>Ecdysozoa</taxon>
        <taxon>Nematoda</taxon>
        <taxon>Chromadorea</taxon>
        <taxon>Rhabditida</taxon>
        <taxon>Rhabditina</taxon>
        <taxon>Rhabditomorpha</taxon>
        <taxon>Rhabditoidea</taxon>
        <taxon>Rhabditidae</taxon>
        <taxon>Peloderinae</taxon>
        <taxon>Caenorhabditis</taxon>
    </lineage>
</organism>
<reference evidence="1" key="1">
    <citation type="submission" date="2007-07" db="EMBL/GenBank/DDBJ databases">
        <title>PCAP assembly of the Caenorhabditis remanei genome.</title>
        <authorList>
            <consortium name="The Caenorhabditis remanei Sequencing Consortium"/>
            <person name="Wilson R.K."/>
        </authorList>
    </citation>
    <scope>NUCLEOTIDE SEQUENCE [LARGE SCALE GENOMIC DNA]</scope>
    <source>
        <strain evidence="1">PB4641</strain>
    </source>
</reference>
<sequence length="137" mass="16218">MTNKDTNHENLRISEIRNKNVSLRYEIIILADLRKIIKDWMLNKREVGTTFTFFEDFQNDVYVAMTELYEELDDCRQDWKEEDNQENMIRDYPHFFTEIDKASKILVYGVRIEDGTGSCMVFKVVAMTGAVEVVDME</sequence>
<gene>
    <name evidence="1" type="ORF">CRE_01436</name>
</gene>
<name>E3NLS2_CAERE</name>
<dbReference type="HOGENOM" id="CLU_1867016_0_0_1"/>
<accession>E3NLS2</accession>
<keyword evidence="2" id="KW-1185">Reference proteome</keyword>
<dbReference type="InterPro" id="IPR021942">
    <property type="entry name" value="DUF3557"/>
</dbReference>
<evidence type="ECO:0000313" key="2">
    <source>
        <dbReference type="Proteomes" id="UP000008281"/>
    </source>
</evidence>
<proteinExistence type="predicted"/>
<evidence type="ECO:0000313" key="1">
    <source>
        <dbReference type="EMBL" id="EFP05915.1"/>
    </source>
</evidence>
<dbReference type="Pfam" id="PF12078">
    <property type="entry name" value="DUF3557"/>
    <property type="match status" value="1"/>
</dbReference>
<dbReference type="AlphaFoldDB" id="E3NLS2"/>
<dbReference type="EMBL" id="DS268927">
    <property type="protein sequence ID" value="EFP05915.1"/>
    <property type="molecule type" value="Genomic_DNA"/>
</dbReference>
<protein>
    <recommendedName>
        <fullName evidence="3">DUF38 domain-containing protein</fullName>
    </recommendedName>
</protein>